<organism evidence="2 3">
    <name type="scientific">Phaeomoniella chlamydospora</name>
    <name type="common">Phaeoacremonium chlamydosporum</name>
    <dbReference type="NCBI Taxonomy" id="158046"/>
    <lineage>
        <taxon>Eukaryota</taxon>
        <taxon>Fungi</taxon>
        <taxon>Dikarya</taxon>
        <taxon>Ascomycota</taxon>
        <taxon>Pezizomycotina</taxon>
        <taxon>Eurotiomycetes</taxon>
        <taxon>Chaetothyriomycetidae</taxon>
        <taxon>Phaeomoniellales</taxon>
        <taxon>Phaeomoniellaceae</taxon>
        <taxon>Phaeomoniella</taxon>
    </lineage>
</organism>
<reference evidence="2 3" key="2">
    <citation type="submission" date="2015-05" db="EMBL/GenBank/DDBJ databases">
        <authorList>
            <person name="Morales-Cruz A."/>
            <person name="Amrine K.C."/>
            <person name="Cantu D."/>
        </authorList>
    </citation>
    <scope>NUCLEOTIDE SEQUENCE [LARGE SCALE GENOMIC DNA]</scope>
    <source>
        <strain evidence="2">UCRPC4</strain>
    </source>
</reference>
<keyword evidence="3" id="KW-1185">Reference proteome</keyword>
<feature type="region of interest" description="Disordered" evidence="1">
    <location>
        <begin position="1"/>
        <end position="122"/>
    </location>
</feature>
<proteinExistence type="predicted"/>
<reference evidence="2 3" key="1">
    <citation type="submission" date="2015-05" db="EMBL/GenBank/DDBJ databases">
        <title>Distinctive expansion of gene families associated with plant cell wall degradation and secondary metabolism in the genomes of grapevine trunk pathogens.</title>
        <authorList>
            <person name="Lawrence D.P."/>
            <person name="Travadon R."/>
            <person name="Rolshausen P.E."/>
            <person name="Baumgartner K."/>
        </authorList>
    </citation>
    <scope>NUCLEOTIDE SEQUENCE [LARGE SCALE GENOMIC DNA]</scope>
    <source>
        <strain evidence="2">UCRPC4</strain>
    </source>
</reference>
<feature type="compositionally biased region" description="Basic and acidic residues" evidence="1">
    <location>
        <begin position="23"/>
        <end position="35"/>
    </location>
</feature>
<feature type="compositionally biased region" description="Polar residues" evidence="1">
    <location>
        <begin position="1"/>
        <end position="15"/>
    </location>
</feature>
<dbReference type="EMBL" id="LCWF01000010">
    <property type="protein sequence ID" value="KKY28645.1"/>
    <property type="molecule type" value="Genomic_DNA"/>
</dbReference>
<name>A0A0G2HJX8_PHACM</name>
<evidence type="ECO:0000313" key="3">
    <source>
        <dbReference type="Proteomes" id="UP000053317"/>
    </source>
</evidence>
<feature type="compositionally biased region" description="Low complexity" evidence="1">
    <location>
        <begin position="75"/>
        <end position="116"/>
    </location>
</feature>
<protein>
    <submittedName>
        <fullName evidence="2">Uncharacterized protein</fullName>
    </submittedName>
</protein>
<sequence>MSNHGHNGSGSNFSRGPNAAQPDNRRDFDGRDGRPGSDPGYPRLPGSTGNAGESGSESTRAVNASGMGLNQQSWSQDGGQNDNNDNSQGDSGERGNQGYNQDGYNQDGYNQGYDDQQYNDDRLADDVASAIQQDRYVPQQRRTIQGVEGLPVIPKDRIKTLSRNKGRQEGQPIAWIPHGKGSYFFVVYKAGMP</sequence>
<gene>
    <name evidence="2" type="ORF">UCRPC4_g00451</name>
</gene>
<feature type="compositionally biased region" description="Polar residues" evidence="1">
    <location>
        <begin position="47"/>
        <end position="74"/>
    </location>
</feature>
<accession>A0A0G2HJX8</accession>
<evidence type="ECO:0000256" key="1">
    <source>
        <dbReference type="SAM" id="MobiDB-lite"/>
    </source>
</evidence>
<comment type="caution">
    <text evidence="2">The sequence shown here is derived from an EMBL/GenBank/DDBJ whole genome shotgun (WGS) entry which is preliminary data.</text>
</comment>
<evidence type="ECO:0000313" key="2">
    <source>
        <dbReference type="EMBL" id="KKY28645.1"/>
    </source>
</evidence>
<dbReference type="Proteomes" id="UP000053317">
    <property type="component" value="Unassembled WGS sequence"/>
</dbReference>
<dbReference type="AlphaFoldDB" id="A0A0G2HJX8"/>